<accession>A0A3A4JYD1</accession>
<sequence>MIVLALGLSAFGAGCGDGAEVRSVSDGTEPLGLGKEVTVPITAAVAAVVQPGAEPREPLRPRYSEGTVQQVTLRTDHRIAQQINDQPVRDYSTPALTIPMTARSGPDGIECTLGAVSTPDPSLNKALGTADGSRAGFDLSELGAITALRLAPNPDTANSARAALEQAFYQAIYQSVTFPDEPLGEGAVWTMRQQIAGGVNLDQVITATLAAREGDRLTIDLTVVQKPRNESWNLPNNAGALDIQDYVMHGSGTITVDLGMPLPVAGTITVGGHQTYRDPHSFSVLQQTIDTRVTWSE</sequence>
<evidence type="ECO:0000313" key="2">
    <source>
        <dbReference type="Proteomes" id="UP000266677"/>
    </source>
</evidence>
<comment type="caution">
    <text evidence="1">The sequence shown here is derived from an EMBL/GenBank/DDBJ whole genome shotgun (WGS) entry which is preliminary data.</text>
</comment>
<name>A0A3A4JYD1_9NOCA</name>
<organism evidence="1 2">
    <name type="scientific">Nocardia panacis</name>
    <dbReference type="NCBI Taxonomy" id="2340916"/>
    <lineage>
        <taxon>Bacteria</taxon>
        <taxon>Bacillati</taxon>
        <taxon>Actinomycetota</taxon>
        <taxon>Actinomycetes</taxon>
        <taxon>Mycobacteriales</taxon>
        <taxon>Nocardiaceae</taxon>
        <taxon>Nocardia</taxon>
    </lineage>
</organism>
<dbReference type="EMBL" id="QZFU01000045">
    <property type="protein sequence ID" value="RJO69340.1"/>
    <property type="molecule type" value="Genomic_DNA"/>
</dbReference>
<dbReference type="AlphaFoldDB" id="A0A3A4JYD1"/>
<proteinExistence type="predicted"/>
<dbReference type="OrthoDB" id="4566419at2"/>
<dbReference type="Proteomes" id="UP000266677">
    <property type="component" value="Unassembled WGS sequence"/>
</dbReference>
<gene>
    <name evidence="1" type="ORF">D5S18_31340</name>
</gene>
<keyword evidence="2" id="KW-1185">Reference proteome</keyword>
<reference evidence="1 2" key="1">
    <citation type="submission" date="2018-09" db="EMBL/GenBank/DDBJ databases">
        <title>YIM PH21274 draft genome.</title>
        <authorList>
            <person name="Miao C."/>
        </authorList>
    </citation>
    <scope>NUCLEOTIDE SEQUENCE [LARGE SCALE GENOMIC DNA]</scope>
    <source>
        <strain evidence="1 2">YIM PH 21724</strain>
    </source>
</reference>
<evidence type="ECO:0000313" key="1">
    <source>
        <dbReference type="EMBL" id="RJO69340.1"/>
    </source>
</evidence>
<protein>
    <submittedName>
        <fullName evidence="1">Uncharacterized protein</fullName>
    </submittedName>
</protein>